<keyword evidence="2" id="KW-0812">Transmembrane</keyword>
<dbReference type="Proteomes" id="UP000008063">
    <property type="component" value="Unassembled WGS sequence"/>
</dbReference>
<dbReference type="STRING" id="936435.F8Q980"/>
<keyword evidence="1" id="KW-0378">Hydrolase</keyword>
<dbReference type="OMA" id="VEYHEFP"/>
<keyword evidence="5" id="KW-1185">Reference proteome</keyword>
<reference evidence="5" key="1">
    <citation type="journal article" date="2011" name="Science">
        <title>The plant cell wall-decomposing machinery underlies the functional diversity of forest fungi.</title>
        <authorList>
            <person name="Eastwood D.C."/>
            <person name="Floudas D."/>
            <person name="Binder M."/>
            <person name="Majcherczyk A."/>
            <person name="Schneider P."/>
            <person name="Aerts A."/>
            <person name="Asiegbu F.O."/>
            <person name="Baker S.E."/>
            <person name="Barry K."/>
            <person name="Bendiksby M."/>
            <person name="Blumentritt M."/>
            <person name="Coutinho P.M."/>
            <person name="Cullen D."/>
            <person name="de Vries R.P."/>
            <person name="Gathman A."/>
            <person name="Goodell B."/>
            <person name="Henrissat B."/>
            <person name="Ihrmark K."/>
            <person name="Kauserud H."/>
            <person name="Kohler A."/>
            <person name="LaButti K."/>
            <person name="Lapidus A."/>
            <person name="Lavin J.L."/>
            <person name="Lee Y.-H."/>
            <person name="Lindquist E."/>
            <person name="Lilly W."/>
            <person name="Lucas S."/>
            <person name="Morin E."/>
            <person name="Murat C."/>
            <person name="Oguiza J.A."/>
            <person name="Park J."/>
            <person name="Pisabarro A.G."/>
            <person name="Riley R."/>
            <person name="Rosling A."/>
            <person name="Salamov A."/>
            <person name="Schmidt O."/>
            <person name="Schmutz J."/>
            <person name="Skrede I."/>
            <person name="Stenlid J."/>
            <person name="Wiebenga A."/>
            <person name="Xie X."/>
            <person name="Kuees U."/>
            <person name="Hibbett D.S."/>
            <person name="Hoffmeister D."/>
            <person name="Hoegberg N."/>
            <person name="Martin F."/>
            <person name="Grigoriev I.V."/>
            <person name="Watkinson S.C."/>
        </authorList>
    </citation>
    <scope>NUCLEOTIDE SEQUENCE [LARGE SCALE GENOMIC DNA]</scope>
    <source>
        <strain evidence="5">strain S7.3</strain>
    </source>
</reference>
<evidence type="ECO:0000259" key="3">
    <source>
        <dbReference type="Pfam" id="PF07859"/>
    </source>
</evidence>
<proteinExistence type="predicted"/>
<gene>
    <name evidence="4" type="ORF">SERLA73DRAFT_61218</name>
</gene>
<accession>F8Q980</accession>
<dbReference type="eggNOG" id="ENOG502SBSE">
    <property type="taxonomic scope" value="Eukaryota"/>
</dbReference>
<dbReference type="EMBL" id="GL945486">
    <property type="protein sequence ID" value="EGN95135.1"/>
    <property type="molecule type" value="Genomic_DNA"/>
</dbReference>
<dbReference type="Gene3D" id="3.40.50.1820">
    <property type="entry name" value="alpha/beta hydrolase"/>
    <property type="match status" value="1"/>
</dbReference>
<evidence type="ECO:0000313" key="5">
    <source>
        <dbReference type="Proteomes" id="UP000008063"/>
    </source>
</evidence>
<dbReference type="Pfam" id="PF07859">
    <property type="entry name" value="Abhydrolase_3"/>
    <property type="match status" value="1"/>
</dbReference>
<dbReference type="OrthoDB" id="2152029at2759"/>
<feature type="domain" description="Alpha/beta hydrolase fold-3" evidence="3">
    <location>
        <begin position="142"/>
        <end position="374"/>
    </location>
</feature>
<keyword evidence="2" id="KW-0472">Membrane</keyword>
<dbReference type="InterPro" id="IPR013094">
    <property type="entry name" value="AB_hydrolase_3"/>
</dbReference>
<protein>
    <recommendedName>
        <fullName evidence="3">Alpha/beta hydrolase fold-3 domain-containing protein</fullName>
    </recommendedName>
</protein>
<evidence type="ECO:0000313" key="4">
    <source>
        <dbReference type="EMBL" id="EGN95135.1"/>
    </source>
</evidence>
<dbReference type="AlphaFoldDB" id="F8Q980"/>
<dbReference type="SUPFAM" id="SSF53474">
    <property type="entry name" value="alpha/beta-Hydrolases"/>
    <property type="match status" value="1"/>
</dbReference>
<organism evidence="5">
    <name type="scientific">Serpula lacrymans var. lacrymans (strain S7.3)</name>
    <name type="common">Dry rot fungus</name>
    <dbReference type="NCBI Taxonomy" id="936435"/>
    <lineage>
        <taxon>Eukaryota</taxon>
        <taxon>Fungi</taxon>
        <taxon>Dikarya</taxon>
        <taxon>Basidiomycota</taxon>
        <taxon>Agaricomycotina</taxon>
        <taxon>Agaricomycetes</taxon>
        <taxon>Agaricomycetidae</taxon>
        <taxon>Boletales</taxon>
        <taxon>Coniophorineae</taxon>
        <taxon>Serpulaceae</taxon>
        <taxon>Serpula</taxon>
    </lineage>
</organism>
<evidence type="ECO:0000256" key="2">
    <source>
        <dbReference type="SAM" id="Phobius"/>
    </source>
</evidence>
<evidence type="ECO:0000256" key="1">
    <source>
        <dbReference type="ARBA" id="ARBA00022801"/>
    </source>
</evidence>
<dbReference type="GO" id="GO:0016787">
    <property type="term" value="F:hydrolase activity"/>
    <property type="evidence" value="ECO:0007669"/>
    <property type="project" value="UniProtKB-KW"/>
</dbReference>
<dbReference type="InterPro" id="IPR050300">
    <property type="entry name" value="GDXG_lipolytic_enzyme"/>
</dbReference>
<dbReference type="HOGENOM" id="CLU_019364_1_0_1"/>
<sequence>MAHEWRHQPFRALYITYLIAFTMFLYLPYCIVKYAPRSRRQRQSWTLRRCVTVAVFRHVVNKEQKVGYLLSFPTHEAIKEGPGVKALWINPTPDLMDKQLQRWATMSGVHPIRIPGYWMDKEGLDIPIGAPLQPGEKILYRLHGGAFTICSSHPHDYSALIPRDLLKNCPSFRRAFSVEYRLSVGPPYPARNPFPAALLDTLAGYSYLVNECHYRPSDIIIMGESAGGNLALGLTRYLLQHEHTLNDVPAPPAGLILSSPWVDFSTSHVTPGSSVFLNAESDFVGHLIGLENYSTFAFLGPHGKDGAETNMYISPASLHIEPTFRGFPRTFLIAGEAEVFLDQIKTLRNRMVRDMGEGSDSGQVTYYEAPDSIHSPISLPWHEPERSDVYQHIAEWMDML</sequence>
<dbReference type="PANTHER" id="PTHR48081">
    <property type="entry name" value="AB HYDROLASE SUPERFAMILY PROTEIN C4A8.06C"/>
    <property type="match status" value="1"/>
</dbReference>
<feature type="transmembrane region" description="Helical" evidence="2">
    <location>
        <begin position="12"/>
        <end position="32"/>
    </location>
</feature>
<dbReference type="InterPro" id="IPR029058">
    <property type="entry name" value="AB_hydrolase_fold"/>
</dbReference>
<dbReference type="InParanoid" id="F8Q980"/>
<keyword evidence="2" id="KW-1133">Transmembrane helix</keyword>
<dbReference type="PANTHER" id="PTHR48081:SF26">
    <property type="entry name" value="ALPHA_BETA HYDROLASE FOLD-3 DOMAIN-CONTAINING PROTEIN"/>
    <property type="match status" value="1"/>
</dbReference>
<name>F8Q980_SERL3</name>